<evidence type="ECO:0000313" key="3">
    <source>
        <dbReference type="EMBL" id="RGO47635.1"/>
    </source>
</evidence>
<accession>A0A3E5GQX8</accession>
<dbReference type="InterPro" id="IPR056906">
    <property type="entry name" value="ORF2/G2P_dom"/>
</dbReference>
<evidence type="ECO:0000259" key="2">
    <source>
        <dbReference type="Pfam" id="PF23343"/>
    </source>
</evidence>
<sequence length="253" mass="30053">MAIKRKEYRFRKGDILDIEEYHDGKYGDPGGKRLKRRKATPEDMIRVNKWNKEKRCRQRLLCYFSPGDLLLTWTYRVEERPPDMESALKDFQAALRKVRREYKKRGKSLFWIRNIERGTKGAWHIHLVVNEIGDSASIVEKAWTKGGTWLTEIKKSKFYDEDFTSLASYITKDEHSVETKADGTPGKPRLREASYNTSKNMPLPEPHVDKLVRWKKEVKPKKGYYIARIWEGINPKTGYKYRRVTQIRLNRRI</sequence>
<reference evidence="3 4" key="1">
    <citation type="submission" date="2018-08" db="EMBL/GenBank/DDBJ databases">
        <title>A genome reference for cultivated species of the human gut microbiota.</title>
        <authorList>
            <person name="Zou Y."/>
            <person name="Xue W."/>
            <person name="Luo G."/>
        </authorList>
    </citation>
    <scope>NUCLEOTIDE SEQUENCE [LARGE SCALE GENOMIC DNA]</scope>
    <source>
        <strain evidence="3 4">OM02-12</strain>
    </source>
</reference>
<proteinExistence type="predicted"/>
<dbReference type="AlphaFoldDB" id="A0A3E5GQX8"/>
<name>A0A3E5GQX8_9FIRM</name>
<dbReference type="Pfam" id="PF23343">
    <property type="entry name" value="REP_ORF2-G2P"/>
    <property type="match status" value="1"/>
</dbReference>
<dbReference type="EMBL" id="QSVQ01000020">
    <property type="protein sequence ID" value="RGO47635.1"/>
    <property type="molecule type" value="Genomic_DNA"/>
</dbReference>
<gene>
    <name evidence="3" type="ORF">DXB12_13780</name>
</gene>
<organism evidence="3 4">
    <name type="scientific">Dorea formicigenerans</name>
    <dbReference type="NCBI Taxonomy" id="39486"/>
    <lineage>
        <taxon>Bacteria</taxon>
        <taxon>Bacillati</taxon>
        <taxon>Bacillota</taxon>
        <taxon>Clostridia</taxon>
        <taxon>Lachnospirales</taxon>
        <taxon>Lachnospiraceae</taxon>
        <taxon>Dorea</taxon>
    </lineage>
</organism>
<feature type="region of interest" description="Disordered" evidence="1">
    <location>
        <begin position="177"/>
        <end position="199"/>
    </location>
</feature>
<comment type="caution">
    <text evidence="3">The sequence shown here is derived from an EMBL/GenBank/DDBJ whole genome shotgun (WGS) entry which is preliminary data.</text>
</comment>
<dbReference type="RefSeq" id="WP_117614070.1">
    <property type="nucleotide sequence ID" value="NZ_QSVQ01000020.1"/>
</dbReference>
<dbReference type="Proteomes" id="UP000261055">
    <property type="component" value="Unassembled WGS sequence"/>
</dbReference>
<keyword evidence="4" id="KW-1185">Reference proteome</keyword>
<feature type="domain" description="Replication-associated protein ORF2/G2P" evidence="2">
    <location>
        <begin position="69"/>
        <end position="173"/>
    </location>
</feature>
<protein>
    <recommendedName>
        <fullName evidence="2">Replication-associated protein ORF2/G2P domain-containing protein</fullName>
    </recommendedName>
</protein>
<evidence type="ECO:0000256" key="1">
    <source>
        <dbReference type="SAM" id="MobiDB-lite"/>
    </source>
</evidence>
<evidence type="ECO:0000313" key="4">
    <source>
        <dbReference type="Proteomes" id="UP000261055"/>
    </source>
</evidence>